<protein>
    <recommendedName>
        <fullName evidence="1">Carbohydrate kinase PfkB domain-containing protein</fullName>
    </recommendedName>
</protein>
<reference evidence="2" key="1">
    <citation type="submission" date="2021-02" db="EMBL/GenBank/DDBJ databases">
        <authorList>
            <person name="Palmer J.M."/>
        </authorList>
    </citation>
    <scope>NUCLEOTIDE SEQUENCE</scope>
    <source>
        <strain evidence="2">SCRP23</strain>
    </source>
</reference>
<accession>A0A8T1X8D8</accession>
<dbReference type="Proteomes" id="UP000693981">
    <property type="component" value="Unassembled WGS sequence"/>
</dbReference>
<dbReference type="OrthoDB" id="204058at2759"/>
<dbReference type="AlphaFoldDB" id="A0A8T1X8D8"/>
<proteinExistence type="predicted"/>
<dbReference type="InterPro" id="IPR052562">
    <property type="entry name" value="Ketohexokinase-related"/>
</dbReference>
<organism evidence="2 3">
    <name type="scientific">Phytophthora boehmeriae</name>
    <dbReference type="NCBI Taxonomy" id="109152"/>
    <lineage>
        <taxon>Eukaryota</taxon>
        <taxon>Sar</taxon>
        <taxon>Stramenopiles</taxon>
        <taxon>Oomycota</taxon>
        <taxon>Peronosporomycetes</taxon>
        <taxon>Peronosporales</taxon>
        <taxon>Peronosporaceae</taxon>
        <taxon>Phytophthora</taxon>
    </lineage>
</organism>
<evidence type="ECO:0000259" key="1">
    <source>
        <dbReference type="Pfam" id="PF00294"/>
    </source>
</evidence>
<keyword evidence="3" id="KW-1185">Reference proteome</keyword>
<dbReference type="EMBL" id="JAGDFL010000004">
    <property type="protein sequence ID" value="KAG7402096.1"/>
    <property type="molecule type" value="Genomic_DNA"/>
</dbReference>
<sequence length="338" mass="37261">MDVIVVGTAAIDVVHEVAAYPEGEEMLRMRWQVTSNGERALYFAVNIGCAQVVCSQLGSRCRWLSTTTDPEKNSDAAFIHADLAAFGVDCSLASIETEGSMPLSYIISSRATGSRTIVHSRNIAELTCETFAKQVAKYLEDVAQDANAPVWFHFEGRNMETVRRMMLHARATVPNVNISVEIEFPRYDWSLAKTLASLADYVFMSKDYLRKKVNIGSAGEFFNGILAHQWGEKWNQWVKAFICPWGSEGVYYLEMADGLVQHIPAARLDRVVESNGAGDTFIGASLAGFSRGDVSLALVLKIACEVATTKCSQRGSEISSDKKLMWKQRLDQGGIHGA</sequence>
<evidence type="ECO:0000313" key="2">
    <source>
        <dbReference type="EMBL" id="KAG7402096.1"/>
    </source>
</evidence>
<dbReference type="Pfam" id="PF00294">
    <property type="entry name" value="PfkB"/>
    <property type="match status" value="1"/>
</dbReference>
<gene>
    <name evidence="2" type="ORF">PHYBOEH_007310</name>
</gene>
<dbReference type="PANTHER" id="PTHR42774:SF3">
    <property type="entry name" value="KETOHEXOKINASE"/>
    <property type="match status" value="1"/>
</dbReference>
<dbReference type="PANTHER" id="PTHR42774">
    <property type="entry name" value="PHOSPHOTRANSFERASE SYSTEM TRANSPORT PROTEIN"/>
    <property type="match status" value="1"/>
</dbReference>
<feature type="domain" description="Carbohydrate kinase PfkB" evidence="1">
    <location>
        <begin position="76"/>
        <end position="321"/>
    </location>
</feature>
<name>A0A8T1X8D8_9STRA</name>
<dbReference type="InterPro" id="IPR011611">
    <property type="entry name" value="PfkB_dom"/>
</dbReference>
<comment type="caution">
    <text evidence="2">The sequence shown here is derived from an EMBL/GenBank/DDBJ whole genome shotgun (WGS) entry which is preliminary data.</text>
</comment>
<evidence type="ECO:0000313" key="3">
    <source>
        <dbReference type="Proteomes" id="UP000693981"/>
    </source>
</evidence>